<reference evidence="4" key="1">
    <citation type="submission" date="2017-05" db="EMBL/GenBank/DDBJ databases">
        <authorList>
            <person name="Rodrigo-Torres L."/>
            <person name="Arahal R. D."/>
            <person name="Lucena T."/>
        </authorList>
    </citation>
    <scope>NUCLEOTIDE SEQUENCE [LARGE SCALE GENOMIC DNA]</scope>
    <source>
        <strain evidence="4">CECT 8715</strain>
    </source>
</reference>
<accession>A0A238L2H0</accession>
<evidence type="ECO:0000313" key="4">
    <source>
        <dbReference type="Proteomes" id="UP000202485"/>
    </source>
</evidence>
<keyword evidence="4" id="KW-1185">Reference proteome</keyword>
<dbReference type="InterPro" id="IPR001296">
    <property type="entry name" value="Glyco_trans_1"/>
</dbReference>
<dbReference type="EC" id="2.4.1.250" evidence="3"/>
<dbReference type="RefSeq" id="WP_141138531.1">
    <property type="nucleotide sequence ID" value="NZ_FXYG01000005.1"/>
</dbReference>
<dbReference type="GO" id="GO:0102710">
    <property type="term" value="F:D-inositol-3-phosphate glycosyltransferase activity"/>
    <property type="evidence" value="ECO:0007669"/>
    <property type="project" value="UniProtKB-EC"/>
</dbReference>
<evidence type="ECO:0000259" key="1">
    <source>
        <dbReference type="Pfam" id="PF00534"/>
    </source>
</evidence>
<dbReference type="Pfam" id="PF00534">
    <property type="entry name" value="Glycos_transf_1"/>
    <property type="match status" value="1"/>
</dbReference>
<dbReference type="InterPro" id="IPR028098">
    <property type="entry name" value="Glyco_trans_4-like_N"/>
</dbReference>
<evidence type="ECO:0000259" key="2">
    <source>
        <dbReference type="Pfam" id="PF13439"/>
    </source>
</evidence>
<gene>
    <name evidence="3" type="primary">mshA_2</name>
    <name evidence="3" type="ORF">RUA8715_03660</name>
</gene>
<dbReference type="PANTHER" id="PTHR12526">
    <property type="entry name" value="GLYCOSYLTRANSFERASE"/>
    <property type="match status" value="1"/>
</dbReference>
<dbReference type="Pfam" id="PF13439">
    <property type="entry name" value="Glyco_transf_4"/>
    <property type="match status" value="1"/>
</dbReference>
<dbReference type="SUPFAM" id="SSF53756">
    <property type="entry name" value="UDP-Glycosyltransferase/glycogen phosphorylase"/>
    <property type="match status" value="1"/>
</dbReference>
<evidence type="ECO:0000313" key="3">
    <source>
        <dbReference type="EMBL" id="SMX49138.1"/>
    </source>
</evidence>
<dbReference type="EMBL" id="FXYG01000005">
    <property type="protein sequence ID" value="SMX49138.1"/>
    <property type="molecule type" value="Genomic_DNA"/>
</dbReference>
<dbReference type="AlphaFoldDB" id="A0A238L2H0"/>
<name>A0A238L2H0_9RHOB</name>
<keyword evidence="3" id="KW-0808">Transferase</keyword>
<dbReference type="OrthoDB" id="9790710at2"/>
<dbReference type="Gene3D" id="3.40.50.2000">
    <property type="entry name" value="Glycogen Phosphorylase B"/>
    <property type="match status" value="2"/>
</dbReference>
<sequence>MLKVNHISFSSSEGGAAISAHRLHMALNASGVNSTMTVARGQEGPGITTFKPAKGLGRMIQREMARGIRRRHEADFSGLISLGQVRSGLAQYLNQQSSQILNLHWVNSDLMSIREIGNLCHPVVWTMHDMWPFCGVEHYSEGDAWKNGYATEQDSRASRLNRRVWKRKQRFWTRPFHLVAPSRWLADCARQSTLTQDWPVSVIPNAIDTDVWRPTDRDAARDRLGLPRDSAVIGFGAMGGDSDPRKGFRHLKEALSILKQERSDIRVLIFGADAHEVDLPFPAHFTGQHSVPEELRSVYACADVFALPSRQDNLPNTGVEALSCGIPIVGFKIGGLPDLVPNPGCGRLAKPFDARDLADCLKGVIDDQRSCEAQGQKRDGNAARKHALQSYAMPIVAEQYRRLYETLGLKAQ</sequence>
<feature type="domain" description="Glycosyl transferase family 1" evidence="1">
    <location>
        <begin position="240"/>
        <end position="376"/>
    </location>
</feature>
<keyword evidence="3" id="KW-0328">Glycosyltransferase</keyword>
<organism evidence="3 4">
    <name type="scientific">Ruegeria arenilitoris</name>
    <dbReference type="NCBI Taxonomy" id="1173585"/>
    <lineage>
        <taxon>Bacteria</taxon>
        <taxon>Pseudomonadati</taxon>
        <taxon>Pseudomonadota</taxon>
        <taxon>Alphaproteobacteria</taxon>
        <taxon>Rhodobacterales</taxon>
        <taxon>Roseobacteraceae</taxon>
        <taxon>Ruegeria</taxon>
    </lineage>
</organism>
<dbReference type="Proteomes" id="UP000202485">
    <property type="component" value="Unassembled WGS sequence"/>
</dbReference>
<proteinExistence type="predicted"/>
<feature type="domain" description="Glycosyltransferase subfamily 4-like N-terminal" evidence="2">
    <location>
        <begin position="14"/>
        <end position="210"/>
    </location>
</feature>
<protein>
    <submittedName>
        <fullName evidence="3">D-inositol 3-phosphate glycosyltransferase</fullName>
        <ecNumber evidence="3">2.4.1.250</ecNumber>
    </submittedName>
</protein>